<organism evidence="1 2">
    <name type="scientific">Gordonia rhizosphera NBRC 16068</name>
    <dbReference type="NCBI Taxonomy" id="1108045"/>
    <lineage>
        <taxon>Bacteria</taxon>
        <taxon>Bacillati</taxon>
        <taxon>Actinomycetota</taxon>
        <taxon>Actinomycetes</taxon>
        <taxon>Mycobacteriales</taxon>
        <taxon>Gordoniaceae</taxon>
        <taxon>Gordonia</taxon>
    </lineage>
</organism>
<keyword evidence="2" id="KW-1185">Reference proteome</keyword>
<protein>
    <submittedName>
        <fullName evidence="1">Uncharacterized protein</fullName>
    </submittedName>
</protein>
<dbReference type="AlphaFoldDB" id="K6WRF7"/>
<gene>
    <name evidence="1" type="ORF">GORHZ_052_00070</name>
</gene>
<accession>K6WRF7</accession>
<reference evidence="1 2" key="1">
    <citation type="submission" date="2012-08" db="EMBL/GenBank/DDBJ databases">
        <title>Whole genome shotgun sequence of Gordonia rhizosphera NBRC 16068.</title>
        <authorList>
            <person name="Takarada H."/>
            <person name="Isaki S."/>
            <person name="Hosoyama A."/>
            <person name="Tsuchikane K."/>
            <person name="Katsumata H."/>
            <person name="Baba S."/>
            <person name="Ohji S."/>
            <person name="Yamazaki S."/>
            <person name="Fujita N."/>
        </authorList>
    </citation>
    <scope>NUCLEOTIDE SEQUENCE [LARGE SCALE GENOMIC DNA]</scope>
    <source>
        <strain evidence="1 2">NBRC 16068</strain>
    </source>
</reference>
<comment type="caution">
    <text evidence="1">The sequence shown here is derived from an EMBL/GenBank/DDBJ whole genome shotgun (WGS) entry which is preliminary data.</text>
</comment>
<proteinExistence type="predicted"/>
<dbReference type="Proteomes" id="UP000008363">
    <property type="component" value="Unassembled WGS sequence"/>
</dbReference>
<evidence type="ECO:0000313" key="1">
    <source>
        <dbReference type="EMBL" id="GAB89139.1"/>
    </source>
</evidence>
<evidence type="ECO:0000313" key="2">
    <source>
        <dbReference type="Proteomes" id="UP000008363"/>
    </source>
</evidence>
<name>K6WRF7_9ACTN</name>
<sequence length="162" mass="17600">MVPGSASVAIVPTVEIDRVGEQQTDHAPIGTFDPTHLRLTIDGTPVYLTDVVRGLLTPIPHQFVVNDGHGHILRLVADGRTRTEYMHAYRGIREEIVALAVHRHNDGRIDVMAPTSWAESRAPKTGELALAVGLAAALGTRSVRLRNLHISILSLPFNPSGR</sequence>
<dbReference type="EMBL" id="BAHC01000052">
    <property type="protein sequence ID" value="GAB89139.1"/>
    <property type="molecule type" value="Genomic_DNA"/>
</dbReference>